<evidence type="ECO:0000313" key="2">
    <source>
        <dbReference type="EMBL" id="THU52403.1"/>
    </source>
</evidence>
<dbReference type="EMBL" id="PYDT01000008">
    <property type="protein sequence ID" value="THU52403.1"/>
    <property type="molecule type" value="Genomic_DNA"/>
</dbReference>
<proteinExistence type="predicted"/>
<evidence type="ECO:0000313" key="3">
    <source>
        <dbReference type="Proteomes" id="UP000317650"/>
    </source>
</evidence>
<name>A0A4S8IUG6_MUSBA</name>
<accession>A0A4S8IUG6</accession>
<keyword evidence="3" id="KW-1185">Reference proteome</keyword>
<protein>
    <submittedName>
        <fullName evidence="2">Uncharacterized protein</fullName>
    </submittedName>
</protein>
<dbReference type="AlphaFoldDB" id="A0A4S8IUG6"/>
<evidence type="ECO:0000256" key="1">
    <source>
        <dbReference type="SAM" id="MobiDB-lite"/>
    </source>
</evidence>
<feature type="compositionally biased region" description="Basic and acidic residues" evidence="1">
    <location>
        <begin position="143"/>
        <end position="160"/>
    </location>
</feature>
<reference evidence="2 3" key="1">
    <citation type="journal article" date="2019" name="Nat. Plants">
        <title>Genome sequencing of Musa balbisiana reveals subgenome evolution and function divergence in polyploid bananas.</title>
        <authorList>
            <person name="Yao X."/>
        </authorList>
    </citation>
    <scope>NUCLEOTIDE SEQUENCE [LARGE SCALE GENOMIC DNA]</scope>
    <source>
        <strain evidence="3">cv. DH-PKW</strain>
        <tissue evidence="2">Leaves</tissue>
    </source>
</reference>
<organism evidence="2 3">
    <name type="scientific">Musa balbisiana</name>
    <name type="common">Banana</name>
    <dbReference type="NCBI Taxonomy" id="52838"/>
    <lineage>
        <taxon>Eukaryota</taxon>
        <taxon>Viridiplantae</taxon>
        <taxon>Streptophyta</taxon>
        <taxon>Embryophyta</taxon>
        <taxon>Tracheophyta</taxon>
        <taxon>Spermatophyta</taxon>
        <taxon>Magnoliopsida</taxon>
        <taxon>Liliopsida</taxon>
        <taxon>Zingiberales</taxon>
        <taxon>Musaceae</taxon>
        <taxon>Musa</taxon>
    </lineage>
</organism>
<feature type="region of interest" description="Disordered" evidence="1">
    <location>
        <begin position="112"/>
        <end position="166"/>
    </location>
</feature>
<gene>
    <name evidence="2" type="ORF">C4D60_Mb10t03630</name>
</gene>
<sequence length="182" mass="20105">MQDSQRMKRQDCDYKMRMGLPGLKNTGLERSSARIGKEEKNRKIRDGEREYLAVGGAVGLHGPAGLVAERFEDLVVVAVLGELILAAIARRRRSLRRLFSLSLHVGILVPDVIPSQEPPASTSIDLPPTDKEGSVARSRRSQARRDRSREDGEEGMRMGKGESGGISISICWGKRARGRVEN</sequence>
<dbReference type="Proteomes" id="UP000317650">
    <property type="component" value="Chromosome 10"/>
</dbReference>
<comment type="caution">
    <text evidence="2">The sequence shown here is derived from an EMBL/GenBank/DDBJ whole genome shotgun (WGS) entry which is preliminary data.</text>
</comment>